<keyword evidence="10" id="KW-1185">Reference proteome</keyword>
<feature type="domain" description="ABC transmembrane type-1" evidence="8">
    <location>
        <begin position="173"/>
        <end position="373"/>
    </location>
</feature>
<keyword evidence="3" id="KW-1003">Cell membrane</keyword>
<dbReference type="eggNOG" id="COG1174">
    <property type="taxonomic scope" value="Bacteria"/>
</dbReference>
<gene>
    <name evidence="9" type="primary">yehY</name>
    <name evidence="9" type="ordered locus">EBL_c13770</name>
</gene>
<dbReference type="Gene3D" id="1.10.3720.10">
    <property type="entry name" value="MetI-like"/>
    <property type="match status" value="1"/>
</dbReference>
<evidence type="ECO:0000256" key="2">
    <source>
        <dbReference type="ARBA" id="ARBA00022448"/>
    </source>
</evidence>
<evidence type="ECO:0000313" key="9">
    <source>
        <dbReference type="EMBL" id="AFJ46479.1"/>
    </source>
</evidence>
<feature type="transmembrane region" description="Helical" evidence="7">
    <location>
        <begin position="320"/>
        <end position="343"/>
    </location>
</feature>
<dbReference type="InterPro" id="IPR051204">
    <property type="entry name" value="ABC_transp_perm/SBD"/>
</dbReference>
<dbReference type="PANTHER" id="PTHR30177:SF30">
    <property type="entry name" value="GLYCINE BETAINE UPTAKE SYSTEM PERMEASE PROTEIN YEHY"/>
    <property type="match status" value="1"/>
</dbReference>
<dbReference type="Proteomes" id="UP000001955">
    <property type="component" value="Chromosome"/>
</dbReference>
<evidence type="ECO:0000256" key="6">
    <source>
        <dbReference type="ARBA" id="ARBA00023136"/>
    </source>
</evidence>
<feature type="transmembrane region" description="Helical" evidence="7">
    <location>
        <begin position="106"/>
        <end position="122"/>
    </location>
</feature>
<sequence>MASNRVLWLLLVLMTGALIFLPLVNLAPNRLVSGTPLMVWSPGAVVLWLLAPLLGLWGLCLLAPGRNGLILLCCQLLFTCALWMLGQLADQLMQHSGSLARVTPGSGWWVVLAGSLLGAMDASQRLTPRPLYRLALNLQIWLLPVLMLAGGCFSATSLLREYHNRADVFQAALAGHLLYLPGVLVPGLLIALPAGWWCQRSARARRTLLPLLNIIQTVPSVALFGLLIAPLTRLAQRFPVLGEWGISGIGLAPALVALVLYSLLPLVRGVMSGLDAVPARVTESARGMGMSRGQLAWRVELPLALPVLLRSLRVVAVQTTGLAVVAALIGAGGLGTLIFQGLLSSAMDLVLLGVIPTVALAVVVDTVFRCLLALVEESPGDRI</sequence>
<evidence type="ECO:0000259" key="8">
    <source>
        <dbReference type="PROSITE" id="PS50928"/>
    </source>
</evidence>
<dbReference type="PROSITE" id="PS50928">
    <property type="entry name" value="ABC_TM1"/>
    <property type="match status" value="1"/>
</dbReference>
<dbReference type="SUPFAM" id="SSF161098">
    <property type="entry name" value="MetI-like"/>
    <property type="match status" value="1"/>
</dbReference>
<evidence type="ECO:0000256" key="5">
    <source>
        <dbReference type="ARBA" id="ARBA00022989"/>
    </source>
</evidence>
<feature type="transmembrane region" description="Helical" evidence="7">
    <location>
        <begin position="42"/>
        <end position="62"/>
    </location>
</feature>
<evidence type="ECO:0000256" key="4">
    <source>
        <dbReference type="ARBA" id="ARBA00022692"/>
    </source>
</evidence>
<dbReference type="GO" id="GO:0055085">
    <property type="term" value="P:transmembrane transport"/>
    <property type="evidence" value="ECO:0007669"/>
    <property type="project" value="InterPro"/>
</dbReference>
<evidence type="ECO:0000256" key="3">
    <source>
        <dbReference type="ARBA" id="ARBA00022519"/>
    </source>
</evidence>
<dbReference type="InterPro" id="IPR035906">
    <property type="entry name" value="MetI-like_sf"/>
</dbReference>
<evidence type="ECO:0000256" key="7">
    <source>
        <dbReference type="RuleBase" id="RU363032"/>
    </source>
</evidence>
<proteinExistence type="inferred from homology"/>
<organism evidence="9 10">
    <name type="scientific">Shimwellia blattae (strain ATCC 29907 / DSM 4481 / JCM 1650 / NBRC 105725 / CDC 9005-74)</name>
    <name type="common">Escherichia blattae</name>
    <dbReference type="NCBI Taxonomy" id="630626"/>
    <lineage>
        <taxon>Bacteria</taxon>
        <taxon>Pseudomonadati</taxon>
        <taxon>Pseudomonadota</taxon>
        <taxon>Gammaproteobacteria</taxon>
        <taxon>Enterobacterales</taxon>
        <taxon>Enterobacteriaceae</taxon>
        <taxon>Shimwellia</taxon>
    </lineage>
</organism>
<feature type="transmembrane region" description="Helical" evidence="7">
    <location>
        <begin position="69"/>
        <end position="86"/>
    </location>
</feature>
<feature type="transmembrane region" description="Helical" evidence="7">
    <location>
        <begin position="178"/>
        <end position="198"/>
    </location>
</feature>
<keyword evidence="3" id="KW-0997">Cell inner membrane</keyword>
<dbReference type="Pfam" id="PF00528">
    <property type="entry name" value="BPD_transp_1"/>
    <property type="match status" value="1"/>
</dbReference>
<dbReference type="CDD" id="cd06261">
    <property type="entry name" value="TM_PBP2"/>
    <property type="match status" value="1"/>
</dbReference>
<reference evidence="9 10" key="1">
    <citation type="journal article" date="2012" name="J. Bacteriol.">
        <title>Complete genome sequence of the B12-producing Shimwellia blattae strain DSM 4481, isolated from a cockroach.</title>
        <authorList>
            <person name="Brzuszkiewicz E."/>
            <person name="Waschkowitz T."/>
            <person name="Wiezer A."/>
            <person name="Daniel R."/>
        </authorList>
    </citation>
    <scope>NUCLEOTIDE SEQUENCE [LARGE SCALE GENOMIC DNA]</scope>
    <source>
        <strain evidence="10">ATCC 29907 / DSM 4481 / JCM 1650 / NBRC 105725 / CDC 9005-74</strain>
    </source>
</reference>
<feature type="transmembrane region" description="Helical" evidence="7">
    <location>
        <begin position="244"/>
        <end position="264"/>
    </location>
</feature>
<dbReference type="RefSeq" id="WP_002439888.1">
    <property type="nucleotide sequence ID" value="NC_017910.1"/>
</dbReference>
<keyword evidence="2 7" id="KW-0813">Transport</keyword>
<dbReference type="PANTHER" id="PTHR30177">
    <property type="entry name" value="GLYCINE BETAINE/L-PROLINE TRANSPORT SYSTEM PERMEASE PROTEIN PROW"/>
    <property type="match status" value="1"/>
</dbReference>
<evidence type="ECO:0000313" key="10">
    <source>
        <dbReference type="Proteomes" id="UP000001955"/>
    </source>
</evidence>
<feature type="transmembrane region" description="Helical" evidence="7">
    <location>
        <begin position="134"/>
        <end position="158"/>
    </location>
</feature>
<keyword evidence="5 7" id="KW-1133">Transmembrane helix</keyword>
<keyword evidence="6 7" id="KW-0472">Membrane</keyword>
<dbReference type="EMBL" id="CP001560">
    <property type="protein sequence ID" value="AFJ46479.1"/>
    <property type="molecule type" value="Genomic_DNA"/>
</dbReference>
<dbReference type="AlphaFoldDB" id="I2B7H5"/>
<dbReference type="GO" id="GO:0005886">
    <property type="term" value="C:plasma membrane"/>
    <property type="evidence" value="ECO:0007669"/>
    <property type="project" value="UniProtKB-SubCell"/>
</dbReference>
<dbReference type="OrthoDB" id="9801163at2"/>
<protein>
    <submittedName>
        <fullName evidence="9">Putative ABC transporter permease protein YehY</fullName>
    </submittedName>
</protein>
<comment type="similarity">
    <text evidence="7">Belongs to the binding-protein-dependent transport system permease family.</text>
</comment>
<dbReference type="STRING" id="630626.EBL_c13770"/>
<accession>K6VXQ0</accession>
<dbReference type="GO" id="GO:0031460">
    <property type="term" value="P:glycine betaine transport"/>
    <property type="evidence" value="ECO:0007669"/>
    <property type="project" value="TreeGrafter"/>
</dbReference>
<dbReference type="PATRIC" id="fig|630626.3.peg.1331"/>
<accession>I2B7H5</accession>
<feature type="transmembrane region" description="Helical" evidence="7">
    <location>
        <begin position="349"/>
        <end position="375"/>
    </location>
</feature>
<dbReference type="HOGENOM" id="CLU_046113_3_0_6"/>
<evidence type="ECO:0000256" key="1">
    <source>
        <dbReference type="ARBA" id="ARBA00004429"/>
    </source>
</evidence>
<dbReference type="KEGG" id="ebt:EBL_c13770"/>
<keyword evidence="4 7" id="KW-0812">Transmembrane</keyword>
<name>I2B7H5_SHIBC</name>
<dbReference type="InterPro" id="IPR000515">
    <property type="entry name" value="MetI-like"/>
</dbReference>
<feature type="transmembrane region" description="Helical" evidence="7">
    <location>
        <begin position="210"/>
        <end position="232"/>
    </location>
</feature>
<comment type="subcellular location">
    <subcellularLocation>
        <location evidence="1">Cell inner membrane</location>
        <topology evidence="1">Multi-pass membrane protein</topology>
    </subcellularLocation>
    <subcellularLocation>
        <location evidence="7">Cell membrane</location>
        <topology evidence="7">Multi-pass membrane protein</topology>
    </subcellularLocation>
</comment>